<organism evidence="3 4">
    <name type="scientific">Actinacidiphila oryziradicis</name>
    <dbReference type="NCBI Taxonomy" id="2571141"/>
    <lineage>
        <taxon>Bacteria</taxon>
        <taxon>Bacillati</taxon>
        <taxon>Actinomycetota</taxon>
        <taxon>Actinomycetes</taxon>
        <taxon>Kitasatosporales</taxon>
        <taxon>Streptomycetaceae</taxon>
        <taxon>Actinacidiphila</taxon>
    </lineage>
</organism>
<evidence type="ECO:0000313" key="3">
    <source>
        <dbReference type="EMBL" id="TKA10099.1"/>
    </source>
</evidence>
<keyword evidence="4" id="KW-1185">Reference proteome</keyword>
<protein>
    <recommendedName>
        <fullName evidence="5">Secreted protein</fullName>
    </recommendedName>
</protein>
<evidence type="ECO:0000256" key="2">
    <source>
        <dbReference type="SAM" id="SignalP"/>
    </source>
</evidence>
<dbReference type="Proteomes" id="UP000305778">
    <property type="component" value="Unassembled WGS sequence"/>
</dbReference>
<dbReference type="Pfam" id="PF18986">
    <property type="entry name" value="DUF5719"/>
    <property type="match status" value="1"/>
</dbReference>
<dbReference type="InterPro" id="IPR043777">
    <property type="entry name" value="DUF5719"/>
</dbReference>
<keyword evidence="2" id="KW-0732">Signal</keyword>
<dbReference type="AlphaFoldDB" id="A0A4V5N002"/>
<evidence type="ECO:0000256" key="1">
    <source>
        <dbReference type="SAM" id="MobiDB-lite"/>
    </source>
</evidence>
<evidence type="ECO:0008006" key="5">
    <source>
        <dbReference type="Google" id="ProtNLM"/>
    </source>
</evidence>
<feature type="chain" id="PRO_5039699496" description="Secreted protein" evidence="2">
    <location>
        <begin position="24"/>
        <end position="486"/>
    </location>
</feature>
<reference evidence="3 4" key="1">
    <citation type="submission" date="2019-04" db="EMBL/GenBank/DDBJ databases">
        <title>Streptomyces oryziradicis sp. nov., a novel actinomycete isolated from rhizosphere soil of rice (Oryza sativa L.).</title>
        <authorList>
            <person name="Li C."/>
        </authorList>
    </citation>
    <scope>NUCLEOTIDE SEQUENCE [LARGE SCALE GENOMIC DNA]</scope>
    <source>
        <strain evidence="3 4">NEAU-C40</strain>
    </source>
</reference>
<accession>A0A4V5N002</accession>
<dbReference type="RefSeq" id="WP_136725180.1">
    <property type="nucleotide sequence ID" value="NZ_SUMC01000017.1"/>
</dbReference>
<feature type="signal peptide" evidence="2">
    <location>
        <begin position="1"/>
        <end position="23"/>
    </location>
</feature>
<dbReference type="OrthoDB" id="3729011at2"/>
<proteinExistence type="predicted"/>
<feature type="region of interest" description="Disordered" evidence="1">
    <location>
        <begin position="74"/>
        <end position="107"/>
    </location>
</feature>
<dbReference type="EMBL" id="SUMC01000017">
    <property type="protein sequence ID" value="TKA10099.1"/>
    <property type="molecule type" value="Genomic_DNA"/>
</dbReference>
<gene>
    <name evidence="3" type="ORF">FCI23_19470</name>
</gene>
<evidence type="ECO:0000313" key="4">
    <source>
        <dbReference type="Proteomes" id="UP000305778"/>
    </source>
</evidence>
<sequence>MNRSTLSLIGVTAALAAVTGAAALTGAGTPEAATAATAARLPVQRSALICPAPSNSDFATTTYTAFTPKGDTTAKNGSAQLLPAGGKSTKAVAPLSEPGKPVTASTNRTDAPALIGTASGGLAPGWSVQQTTVIDTGPGRAVLGAACTAPDSEFWFPGVSTSATRTDYVHLTNPDDTAAVVDLQLYGPNGALKTASSDGITVPPKSTVAVLLSTLSTDRVGDLALHVTARTGRVGAAVLASDAKAGGDWLAPSADAANSVVLPGIPADATSVRLVAYATGSNDADLKVQLATASGDITPAGHETMHVKSGMTTAVDLGALTQGEAGSLLLTPTDAQGAAPVVAALEITRGKGASQETAFIPATAAVGSRATVADNRSKASTLSLVAPTRTATVKITSSAGTGGGSPVTKTVTVKAGTTMAVQPSAPTSGKGAFAVTVERVSGGPVYASRELALPLNGVPMFTIQSLPDDRGTVEVPQSEQDLGMLN</sequence>
<name>A0A4V5N002_9ACTN</name>
<comment type="caution">
    <text evidence="3">The sequence shown here is derived from an EMBL/GenBank/DDBJ whole genome shotgun (WGS) entry which is preliminary data.</text>
</comment>